<evidence type="ECO:0000313" key="13">
    <source>
        <dbReference type="EMBL" id="EZF49067.1"/>
    </source>
</evidence>
<evidence type="ECO:0000256" key="9">
    <source>
        <dbReference type="ARBA" id="ARBA00023172"/>
    </source>
</evidence>
<dbReference type="GO" id="GO:0003697">
    <property type="term" value="F:single-stranded DNA binding"/>
    <property type="evidence" value="ECO:0007669"/>
    <property type="project" value="TreeGrafter"/>
</dbReference>
<protein>
    <recommendedName>
        <fullName evidence="14">RecF/RecN/SMC N-terminal domain-containing protein</fullName>
    </recommendedName>
</protein>
<evidence type="ECO:0000256" key="12">
    <source>
        <dbReference type="SAM" id="Coils"/>
    </source>
</evidence>
<comment type="subcellular location">
    <subcellularLocation>
        <location evidence="2">Chromosome</location>
    </subcellularLocation>
    <subcellularLocation>
        <location evidence="1">Nucleus</location>
    </subcellularLocation>
</comment>
<dbReference type="PANTHER" id="PTHR19306:SF6">
    <property type="entry name" value="STRUCTURAL MAINTENANCE OF CHROMOSOMES PROTEIN 6"/>
    <property type="match status" value="1"/>
</dbReference>
<dbReference type="InterPro" id="IPR027417">
    <property type="entry name" value="P-loop_NTPase"/>
</dbReference>
<feature type="coiled-coil region" evidence="12">
    <location>
        <begin position="101"/>
        <end position="229"/>
    </location>
</feature>
<proteinExistence type="inferred from homology"/>
<dbReference type="SUPFAM" id="SSF52540">
    <property type="entry name" value="P-loop containing nucleoside triphosphate hydrolases"/>
    <property type="match status" value="1"/>
</dbReference>
<dbReference type="GO" id="GO:0005634">
    <property type="term" value="C:nucleus"/>
    <property type="evidence" value="ECO:0007669"/>
    <property type="project" value="UniProtKB-SubCell"/>
</dbReference>
<evidence type="ECO:0000256" key="5">
    <source>
        <dbReference type="ARBA" id="ARBA00022741"/>
    </source>
</evidence>
<evidence type="ECO:0000256" key="6">
    <source>
        <dbReference type="ARBA" id="ARBA00022763"/>
    </source>
</evidence>
<keyword evidence="10" id="KW-0234">DNA repair</keyword>
<feature type="coiled-coil region" evidence="12">
    <location>
        <begin position="301"/>
        <end position="346"/>
    </location>
</feature>
<dbReference type="HOGENOM" id="CLU_041962_0_0_1"/>
<sequence length="541" mass="61800">MFLLLTISARAIQIDNDMVRRQLVINHGIEQMLLIENVEEASKIMFDGARPRNVKRCYCIDSRDRRRGIHLAFNRTGDPSQSPIPAFTGRPRMKTDIDIQIRLQREVIDTLKRDLGRLEQEHRAAVQHLQRQKQLLSIHNNQEHELFVESQRAEDRADDLKDAIDRDRNQDGRLEALTSALREAEEELKLHERSFEDCVNARDAATTKVKEIKRELAAKDTEISRFSEDTRQAENELSVKANKRHTALVGKNDAIAKTDTAKAQVTQIERKQEDTAARIADFIQKASMVSPRVPIDAGETETSLAEKLERLDRDLRRYDSQMGASREEIAAAAAEADAKYERSQNEIVSFRTLAQMLKSSLVHRQERWQKFRAHITSRAKIQFIYLLSERGFRGRLLANHKKKLLDIQVNDSLQVTLRYLPAFTLLTCFQVEPDSTKDGISRGAKTLSGGEKSFSQICLLLALWEAMGSPIRCLDEFDVYMDSVNRKMAIDILMYAARCSVGRQYILITPGSRSEITAAPDVRVKELAEPERGQRTLSFAQ</sequence>
<evidence type="ECO:0000256" key="1">
    <source>
        <dbReference type="ARBA" id="ARBA00004123"/>
    </source>
</evidence>
<keyword evidence="8 12" id="KW-0175">Coiled coil</keyword>
<evidence type="ECO:0000256" key="10">
    <source>
        <dbReference type="ARBA" id="ARBA00023204"/>
    </source>
</evidence>
<keyword evidence="7" id="KW-0067">ATP-binding</keyword>
<keyword evidence="5" id="KW-0547">Nucleotide-binding</keyword>
<evidence type="ECO:0000256" key="2">
    <source>
        <dbReference type="ARBA" id="ARBA00004286"/>
    </source>
</evidence>
<accession>A0A022VS12</accession>
<dbReference type="GO" id="GO:0003684">
    <property type="term" value="F:damaged DNA binding"/>
    <property type="evidence" value="ECO:0007669"/>
    <property type="project" value="TreeGrafter"/>
</dbReference>
<comment type="similarity">
    <text evidence="3">Belongs to the SMC family. SMC6 subfamily.</text>
</comment>
<dbReference type="GO" id="GO:0000724">
    <property type="term" value="P:double-strand break repair via homologous recombination"/>
    <property type="evidence" value="ECO:0007669"/>
    <property type="project" value="TreeGrafter"/>
</dbReference>
<dbReference type="GO" id="GO:0030915">
    <property type="term" value="C:Smc5-Smc6 complex"/>
    <property type="evidence" value="ECO:0007669"/>
    <property type="project" value="TreeGrafter"/>
</dbReference>
<evidence type="ECO:0000256" key="7">
    <source>
        <dbReference type="ARBA" id="ARBA00022840"/>
    </source>
</evidence>
<dbReference type="AlphaFoldDB" id="A0A022VS12"/>
<evidence type="ECO:0008006" key="14">
    <source>
        <dbReference type="Google" id="ProtNLM"/>
    </source>
</evidence>
<dbReference type="EMBL" id="KK207910">
    <property type="protein sequence ID" value="EZF49067.1"/>
    <property type="molecule type" value="Genomic_DNA"/>
</dbReference>
<dbReference type="GO" id="GO:0035861">
    <property type="term" value="C:site of double-strand break"/>
    <property type="evidence" value="ECO:0007669"/>
    <property type="project" value="TreeGrafter"/>
</dbReference>
<evidence type="ECO:0000256" key="8">
    <source>
        <dbReference type="ARBA" id="ARBA00023054"/>
    </source>
</evidence>
<name>A0A022VS12_TRIRU</name>
<keyword evidence="9" id="KW-0233">DNA recombination</keyword>
<dbReference type="OrthoDB" id="10265785at2759"/>
<gene>
    <name evidence="13" type="ORF">H103_07374</name>
</gene>
<keyword evidence="11" id="KW-0539">Nucleus</keyword>
<dbReference type="Gene3D" id="3.40.50.300">
    <property type="entry name" value="P-loop containing nucleotide triphosphate hydrolases"/>
    <property type="match status" value="1"/>
</dbReference>
<dbReference type="Proteomes" id="UP000023758">
    <property type="component" value="Unassembled WGS sequence"/>
</dbReference>
<organism evidence="13">
    <name type="scientific">Trichophyton rubrum CBS 288.86</name>
    <dbReference type="NCBI Taxonomy" id="1215330"/>
    <lineage>
        <taxon>Eukaryota</taxon>
        <taxon>Fungi</taxon>
        <taxon>Dikarya</taxon>
        <taxon>Ascomycota</taxon>
        <taxon>Pezizomycotina</taxon>
        <taxon>Eurotiomycetes</taxon>
        <taxon>Eurotiomycetidae</taxon>
        <taxon>Onygenales</taxon>
        <taxon>Arthrodermataceae</taxon>
        <taxon>Trichophyton</taxon>
    </lineage>
</organism>
<reference evidence="13" key="1">
    <citation type="submission" date="2014-02" db="EMBL/GenBank/DDBJ databases">
        <title>The Genome Sequence of Trichophyton rubrum (morphotype fischeri) CBS 288.86.</title>
        <authorList>
            <consortium name="The Broad Institute Genomics Platform"/>
            <person name="Cuomo C.A."/>
            <person name="White T.C."/>
            <person name="Graser Y."/>
            <person name="Martinez-Rossi N."/>
            <person name="Heitman J."/>
            <person name="Young S.K."/>
            <person name="Zeng Q."/>
            <person name="Gargeya S."/>
            <person name="Abouelleil A."/>
            <person name="Alvarado L."/>
            <person name="Chapman S.B."/>
            <person name="Gainer-Dewar J."/>
            <person name="Goldberg J."/>
            <person name="Griggs A."/>
            <person name="Gujja S."/>
            <person name="Hansen M."/>
            <person name="Howarth C."/>
            <person name="Imamovic A."/>
            <person name="Larimer J."/>
            <person name="Martinez D."/>
            <person name="Murphy C."/>
            <person name="Pearson M.D."/>
            <person name="Persinoti G."/>
            <person name="Poon T."/>
            <person name="Priest M."/>
            <person name="Roberts A.D."/>
            <person name="Saif S."/>
            <person name="Shea T.D."/>
            <person name="Sykes S.N."/>
            <person name="Wortman J."/>
            <person name="Nusbaum C."/>
            <person name="Birren B."/>
        </authorList>
    </citation>
    <scope>NUCLEOTIDE SEQUENCE [LARGE SCALE GENOMIC DNA]</scope>
    <source>
        <strain evidence="13">CBS 288.86</strain>
    </source>
</reference>
<dbReference type="PANTHER" id="PTHR19306">
    <property type="entry name" value="STRUCTURAL MAINTENANCE OF CHROMOSOMES 5,6 SMC5, SMC6"/>
    <property type="match status" value="1"/>
</dbReference>
<evidence type="ECO:0000256" key="4">
    <source>
        <dbReference type="ARBA" id="ARBA00022454"/>
    </source>
</evidence>
<evidence type="ECO:0000256" key="11">
    <source>
        <dbReference type="ARBA" id="ARBA00023242"/>
    </source>
</evidence>
<dbReference type="GO" id="GO:0005524">
    <property type="term" value="F:ATP binding"/>
    <property type="evidence" value="ECO:0007669"/>
    <property type="project" value="UniProtKB-KW"/>
</dbReference>
<evidence type="ECO:0000256" key="3">
    <source>
        <dbReference type="ARBA" id="ARBA00006793"/>
    </source>
</evidence>
<keyword evidence="4" id="KW-0158">Chromosome</keyword>
<keyword evidence="6" id="KW-0227">DNA damage</keyword>